<dbReference type="AlphaFoldDB" id="A0A9W6G663"/>
<reference evidence="1" key="1">
    <citation type="submission" date="2022-12" db="EMBL/GenBank/DDBJ databases">
        <title>Reference genome sequencing for broad-spectrum identification of bacterial and archaeal isolates by mass spectrometry.</title>
        <authorList>
            <person name="Sekiguchi Y."/>
            <person name="Tourlousse D.M."/>
        </authorList>
    </citation>
    <scope>NUCLEOTIDE SEQUENCE</scope>
    <source>
        <strain evidence="1">LLR39Z86</strain>
    </source>
</reference>
<accession>A0A9W6G663</accession>
<organism evidence="1 2">
    <name type="scientific">Glycomyces algeriensis</name>
    <dbReference type="NCBI Taxonomy" id="256037"/>
    <lineage>
        <taxon>Bacteria</taxon>
        <taxon>Bacillati</taxon>
        <taxon>Actinomycetota</taxon>
        <taxon>Actinomycetes</taxon>
        <taxon>Glycomycetales</taxon>
        <taxon>Glycomycetaceae</taxon>
        <taxon>Glycomyces</taxon>
    </lineage>
</organism>
<protein>
    <submittedName>
        <fullName evidence="1">Uncharacterized protein</fullName>
    </submittedName>
</protein>
<gene>
    <name evidence="1" type="ORF">GALLR39Z86_09910</name>
</gene>
<name>A0A9W6G663_9ACTN</name>
<keyword evidence="2" id="KW-1185">Reference proteome</keyword>
<evidence type="ECO:0000313" key="1">
    <source>
        <dbReference type="EMBL" id="GLI41141.1"/>
    </source>
</evidence>
<dbReference type="EMBL" id="BSDT01000001">
    <property type="protein sequence ID" value="GLI41141.1"/>
    <property type="molecule type" value="Genomic_DNA"/>
</dbReference>
<comment type="caution">
    <text evidence="1">The sequence shown here is derived from an EMBL/GenBank/DDBJ whole genome shotgun (WGS) entry which is preliminary data.</text>
</comment>
<dbReference type="Proteomes" id="UP001144313">
    <property type="component" value="Unassembled WGS sequence"/>
</dbReference>
<evidence type="ECO:0000313" key="2">
    <source>
        <dbReference type="Proteomes" id="UP001144313"/>
    </source>
</evidence>
<proteinExistence type="predicted"/>
<sequence length="55" mass="5693">MESFAAAVADMVNLLDSGQTAGHGPAAVFWGTLGWLKASVKRGVFGEPAGEEVRC</sequence>